<dbReference type="GO" id="GO:0042254">
    <property type="term" value="P:ribosome biogenesis"/>
    <property type="evidence" value="ECO:0007669"/>
    <property type="project" value="TreeGrafter"/>
</dbReference>
<evidence type="ECO:0000256" key="5">
    <source>
        <dbReference type="SAM" id="MobiDB-lite"/>
    </source>
</evidence>
<dbReference type="InterPro" id="IPR036322">
    <property type="entry name" value="WD40_repeat_dom_sf"/>
</dbReference>
<name>A0A9W8B921_9FUNG</name>
<dbReference type="PROSITE" id="PS50082">
    <property type="entry name" value="WD_REPEATS_2"/>
    <property type="match status" value="3"/>
</dbReference>
<dbReference type="InterPro" id="IPR001680">
    <property type="entry name" value="WD40_rpt"/>
</dbReference>
<protein>
    <recommendedName>
        <fullName evidence="3">Glutamate-rich WD repeat-containing protein 1</fullName>
    </recommendedName>
</protein>
<feature type="region of interest" description="Disordered" evidence="5">
    <location>
        <begin position="178"/>
        <end position="199"/>
    </location>
</feature>
<feature type="repeat" description="WD" evidence="4">
    <location>
        <begin position="411"/>
        <end position="446"/>
    </location>
</feature>
<dbReference type="AlphaFoldDB" id="A0A9W8B921"/>
<dbReference type="InterPro" id="IPR022052">
    <property type="entry name" value="Histone-bd_RBBP4-like_N"/>
</dbReference>
<feature type="compositionally biased region" description="Acidic residues" evidence="5">
    <location>
        <begin position="182"/>
        <end position="199"/>
    </location>
</feature>
<feature type="repeat" description="WD" evidence="4">
    <location>
        <begin position="360"/>
        <end position="402"/>
    </location>
</feature>
<dbReference type="InterPro" id="IPR051972">
    <property type="entry name" value="Glutamate-rich_WD_repeat"/>
</dbReference>
<feature type="compositionally biased region" description="Acidic residues" evidence="5">
    <location>
        <begin position="67"/>
        <end position="84"/>
    </location>
</feature>
<dbReference type="SMART" id="SM00320">
    <property type="entry name" value="WD40"/>
    <property type="match status" value="6"/>
</dbReference>
<dbReference type="OrthoDB" id="2161379at2759"/>
<dbReference type="PANTHER" id="PTHR45903">
    <property type="entry name" value="GLUTAMATE-RICH WD REPEAT-CONTAINING PROTEIN 1"/>
    <property type="match status" value="1"/>
</dbReference>
<evidence type="ECO:0000256" key="1">
    <source>
        <dbReference type="ARBA" id="ARBA00022574"/>
    </source>
</evidence>
<dbReference type="SUPFAM" id="SSF50978">
    <property type="entry name" value="WD40 repeat-like"/>
    <property type="match status" value="1"/>
</dbReference>
<dbReference type="Proteomes" id="UP001151582">
    <property type="component" value="Unassembled WGS sequence"/>
</dbReference>
<feature type="compositionally biased region" description="Polar residues" evidence="5">
    <location>
        <begin position="1"/>
        <end position="25"/>
    </location>
</feature>
<proteinExistence type="predicted"/>
<evidence type="ECO:0000313" key="8">
    <source>
        <dbReference type="Proteomes" id="UP001151582"/>
    </source>
</evidence>
<dbReference type="GO" id="GO:0005730">
    <property type="term" value="C:nucleolus"/>
    <property type="evidence" value="ECO:0007669"/>
    <property type="project" value="TreeGrafter"/>
</dbReference>
<accession>A0A9W8B921</accession>
<keyword evidence="8" id="KW-1185">Reference proteome</keyword>
<dbReference type="PANTHER" id="PTHR45903:SF1">
    <property type="entry name" value="GLUTAMATE-RICH WD REPEAT-CONTAINING PROTEIN 1"/>
    <property type="match status" value="1"/>
</dbReference>
<feature type="region of interest" description="Disordered" evidence="5">
    <location>
        <begin position="1"/>
        <end position="90"/>
    </location>
</feature>
<evidence type="ECO:0000259" key="6">
    <source>
        <dbReference type="Pfam" id="PF12265"/>
    </source>
</evidence>
<dbReference type="PROSITE" id="PS50294">
    <property type="entry name" value="WD_REPEATS_REGION"/>
    <property type="match status" value="3"/>
</dbReference>
<evidence type="ECO:0000256" key="2">
    <source>
        <dbReference type="ARBA" id="ARBA00022737"/>
    </source>
</evidence>
<dbReference type="InterPro" id="IPR015943">
    <property type="entry name" value="WD40/YVTN_repeat-like_dom_sf"/>
</dbReference>
<dbReference type="Pfam" id="PF00400">
    <property type="entry name" value="WD40"/>
    <property type="match status" value="3"/>
</dbReference>
<dbReference type="PRINTS" id="PR00320">
    <property type="entry name" value="GPROTEINBRPT"/>
</dbReference>
<gene>
    <name evidence="7" type="primary">rrb1</name>
    <name evidence="7" type="ORF">H4R34_002662</name>
</gene>
<sequence>MSKRVNSASTPASTKTQALTGTNGRTPEKPRVANGTGDSDVEMGEFEDAWEDAVESESEVAAVACDSDSDSDAMAMDEDMENDDGDHGDGEAMDADTKVYLPGQALGEDEQLEVDNKAYVMLHSLQLRWPCLSFDFVPDPAGVNSVAFPMTLYAVAGTQADSPGKNEVVFMKMSQLHRTQNDDDGDEDDGAVNDDDALDDDPILETKIINHQGGVNRVRVSDWQGKPVVATWADTGKVHIWDASGPTKALATPGYQLPAAARRPLHTVTSHGRNEGFALDWGAEDGHLLTGDINSDIYLTQRNAQSGAFVADRIPFSGHTSSVEDLQWSPSEKTVFASASADQTVRIWDCRQKKRSALNVHAHDSDVNVITWNTKTAYLLASGADDGVFSIWDLRTFSSNQQAKPTPVATFKWHQSPITSIEWSPHEESVLSVSGADDQATLWDLSVELDPEEMQAMNDAAQTEVPPQLLFIHQGQSDIKEAHWHPQRPGVLMSTASSGFNVYKTISV</sequence>
<dbReference type="EMBL" id="JANBQB010000196">
    <property type="protein sequence ID" value="KAJ1979885.1"/>
    <property type="molecule type" value="Genomic_DNA"/>
</dbReference>
<keyword evidence="2" id="KW-0677">Repeat</keyword>
<evidence type="ECO:0000256" key="3">
    <source>
        <dbReference type="ARBA" id="ARBA00040876"/>
    </source>
</evidence>
<evidence type="ECO:0000256" key="4">
    <source>
        <dbReference type="PROSITE-ProRule" id="PRU00221"/>
    </source>
</evidence>
<dbReference type="Pfam" id="PF12265">
    <property type="entry name" value="CAF1C_H4-bd"/>
    <property type="match status" value="1"/>
</dbReference>
<dbReference type="InterPro" id="IPR020472">
    <property type="entry name" value="WD40_PAC1"/>
</dbReference>
<keyword evidence="1 4" id="KW-0853">WD repeat</keyword>
<reference evidence="7" key="1">
    <citation type="submission" date="2022-07" db="EMBL/GenBank/DDBJ databases">
        <title>Phylogenomic reconstructions and comparative analyses of Kickxellomycotina fungi.</title>
        <authorList>
            <person name="Reynolds N.K."/>
            <person name="Stajich J.E."/>
            <person name="Barry K."/>
            <person name="Grigoriev I.V."/>
            <person name="Crous P."/>
            <person name="Smith M.E."/>
        </authorList>
    </citation>
    <scope>NUCLEOTIDE SEQUENCE</scope>
    <source>
        <strain evidence="7">RSA 567</strain>
    </source>
</reference>
<evidence type="ECO:0000313" key="7">
    <source>
        <dbReference type="EMBL" id="KAJ1979885.1"/>
    </source>
</evidence>
<dbReference type="Gene3D" id="2.130.10.10">
    <property type="entry name" value="YVTN repeat-like/Quinoprotein amine dehydrogenase"/>
    <property type="match status" value="1"/>
</dbReference>
<feature type="compositionally biased region" description="Acidic residues" evidence="5">
    <location>
        <begin position="39"/>
        <end position="58"/>
    </location>
</feature>
<comment type="caution">
    <text evidence="7">The sequence shown here is derived from an EMBL/GenBank/DDBJ whole genome shotgun (WGS) entry which is preliminary data.</text>
</comment>
<feature type="repeat" description="WD" evidence="4">
    <location>
        <begin position="316"/>
        <end position="358"/>
    </location>
</feature>
<organism evidence="7 8">
    <name type="scientific">Dimargaris verticillata</name>
    <dbReference type="NCBI Taxonomy" id="2761393"/>
    <lineage>
        <taxon>Eukaryota</taxon>
        <taxon>Fungi</taxon>
        <taxon>Fungi incertae sedis</taxon>
        <taxon>Zoopagomycota</taxon>
        <taxon>Kickxellomycotina</taxon>
        <taxon>Dimargaritomycetes</taxon>
        <taxon>Dimargaritales</taxon>
        <taxon>Dimargaritaceae</taxon>
        <taxon>Dimargaris</taxon>
    </lineage>
</organism>
<feature type="domain" description="Histone-binding protein RBBP4-like N-terminal" evidence="6">
    <location>
        <begin position="109"/>
        <end position="177"/>
    </location>
</feature>